<dbReference type="AlphaFoldDB" id="A0A2A6LLW4"/>
<comment type="caution">
    <text evidence="3">The sequence shown here is derived from an EMBL/GenBank/DDBJ whole genome shotgun (WGS) entry which is preliminary data.</text>
</comment>
<dbReference type="EMBL" id="NWTC01000087">
    <property type="protein sequence ID" value="PDT43154.1"/>
    <property type="molecule type" value="Genomic_DNA"/>
</dbReference>
<dbReference type="PANTHER" id="PTHR13812">
    <property type="entry name" value="KETIMINE REDUCTASE MU-CRYSTALLIN"/>
    <property type="match status" value="1"/>
</dbReference>
<proteinExistence type="inferred from homology"/>
<dbReference type="InterPro" id="IPR023401">
    <property type="entry name" value="ODC_N"/>
</dbReference>
<dbReference type="PIRSF" id="PIRSF001439">
    <property type="entry name" value="CryM"/>
    <property type="match status" value="1"/>
</dbReference>
<evidence type="ECO:0000256" key="2">
    <source>
        <dbReference type="ARBA" id="ARBA00023027"/>
    </source>
</evidence>
<evidence type="ECO:0000256" key="1">
    <source>
        <dbReference type="ARBA" id="ARBA00008903"/>
    </source>
</evidence>
<dbReference type="Gene3D" id="3.30.1780.10">
    <property type="entry name" value="ornithine cyclodeaminase, domain 1"/>
    <property type="match status" value="1"/>
</dbReference>
<dbReference type="Gene3D" id="3.40.50.720">
    <property type="entry name" value="NAD(P)-binding Rossmann-like Domain"/>
    <property type="match status" value="1"/>
</dbReference>
<reference evidence="3 4" key="1">
    <citation type="submission" date="2017-09" db="EMBL/GenBank/DDBJ databases">
        <title>Comparative genomics of rhizobia isolated from Phaseolus vulgaris in China.</title>
        <authorList>
            <person name="Tong W."/>
        </authorList>
    </citation>
    <scope>NUCLEOTIDE SEQUENCE [LARGE SCALE GENOMIC DNA]</scope>
    <source>
        <strain evidence="3 4">PCH1</strain>
    </source>
</reference>
<organism evidence="3 4">
    <name type="scientific">Rhizobium fredii</name>
    <name type="common">Sinorhizobium fredii</name>
    <dbReference type="NCBI Taxonomy" id="380"/>
    <lineage>
        <taxon>Bacteria</taxon>
        <taxon>Pseudomonadati</taxon>
        <taxon>Pseudomonadota</taxon>
        <taxon>Alphaproteobacteria</taxon>
        <taxon>Hyphomicrobiales</taxon>
        <taxon>Rhizobiaceae</taxon>
        <taxon>Sinorhizobium/Ensifer group</taxon>
        <taxon>Sinorhizobium</taxon>
    </lineage>
</organism>
<dbReference type="GO" id="GO:0005737">
    <property type="term" value="C:cytoplasm"/>
    <property type="evidence" value="ECO:0007669"/>
    <property type="project" value="TreeGrafter"/>
</dbReference>
<dbReference type="Pfam" id="PF02423">
    <property type="entry name" value="OCD_Mu_crystall"/>
    <property type="match status" value="1"/>
</dbReference>
<sequence>MTAFVRWLSRDDVAQTDLPFATALDIVEATLRDHGNGAFENPPKIGVHPRHDAFIHAMAGWLPKQRQVGVKWVAGYSSNHKVGLPNITGLLVLNHPETGLPVCVMDAAYLTAVRTAAASAITSKYLSPQHVNRIAVIGAGLQGLCHVKMLSLIYPAAEFQVVDINESAVIRLAEQTHSTATIVHVKEAEAAIRTADVVVTATSRLEDVAFQFEWVKEGSLVLPVHVRGWSQDITTATDVLLTDDVEQFRNYIIATGCPYRDISRVLGSVSDVVAGRVAGRVRNADRIAVFNLGLATHDIAIGAAILNIAEYHGLGTIVSY</sequence>
<accession>A0A2A6LLW4</accession>
<protein>
    <submittedName>
        <fullName evidence="3">Ornithine cyclodeaminase</fullName>
    </submittedName>
</protein>
<evidence type="ECO:0000313" key="3">
    <source>
        <dbReference type="EMBL" id="PDT43154.1"/>
    </source>
</evidence>
<dbReference type="RefSeq" id="WP_097588240.1">
    <property type="nucleotide sequence ID" value="NZ_NWTC01000087.1"/>
</dbReference>
<name>A0A2A6LLW4_RHIFR</name>
<keyword evidence="2" id="KW-0520">NAD</keyword>
<dbReference type="InterPro" id="IPR036291">
    <property type="entry name" value="NAD(P)-bd_dom_sf"/>
</dbReference>
<dbReference type="SUPFAM" id="SSF51735">
    <property type="entry name" value="NAD(P)-binding Rossmann-fold domains"/>
    <property type="match status" value="1"/>
</dbReference>
<dbReference type="PANTHER" id="PTHR13812:SF19">
    <property type="entry name" value="KETIMINE REDUCTASE MU-CRYSTALLIN"/>
    <property type="match status" value="1"/>
</dbReference>
<gene>
    <name evidence="3" type="ORF">CO661_33905</name>
</gene>
<evidence type="ECO:0000313" key="4">
    <source>
        <dbReference type="Proteomes" id="UP000220353"/>
    </source>
</evidence>
<dbReference type="InterPro" id="IPR003462">
    <property type="entry name" value="ODC_Mu_crystall"/>
</dbReference>
<comment type="similarity">
    <text evidence="1">Belongs to the ornithine cyclodeaminase/mu-crystallin family.</text>
</comment>
<dbReference type="Proteomes" id="UP000220353">
    <property type="component" value="Unassembled WGS sequence"/>
</dbReference>